<dbReference type="PANTHER" id="PTHR24119">
    <property type="entry name" value="ACYL-COA-BINDING DOMAIN-CONTAINING PROTEIN 6"/>
    <property type="match status" value="1"/>
</dbReference>
<sequence>MKTIEDMKLELLSDNSNKFMQTLIDYDIKSKDKYGSNLLHYYIMNYDSIVHPAGVIISEFIKKGLDINDKRKDGRTALYLSVQCQLQDIFEILLNSNADLDIQNVNGNTPLWEAVMRYRGDGFFIEQLLKNGANPDIKNNYGVSPKSLARTIANYDVRRFFNNDNKQQTD</sequence>
<organism evidence="3 4">
    <name type="scientific">Bacteroides xylanisolvens</name>
    <dbReference type="NCBI Taxonomy" id="371601"/>
    <lineage>
        <taxon>Bacteria</taxon>
        <taxon>Pseudomonadati</taxon>
        <taxon>Bacteroidota</taxon>
        <taxon>Bacteroidia</taxon>
        <taxon>Bacteroidales</taxon>
        <taxon>Bacteroidaceae</taxon>
        <taxon>Bacteroides</taxon>
    </lineage>
</organism>
<name>A0A3E4MY11_9BACE</name>
<keyword evidence="1" id="KW-0446">Lipid-binding</keyword>
<dbReference type="PANTHER" id="PTHR24119:SF0">
    <property type="entry name" value="ACYL-COA-BINDING DOMAIN-CONTAINING PROTEIN 6"/>
    <property type="match status" value="1"/>
</dbReference>
<dbReference type="PROSITE" id="PS50088">
    <property type="entry name" value="ANK_REPEAT"/>
    <property type="match status" value="2"/>
</dbReference>
<dbReference type="EMBL" id="QSQU01000074">
    <property type="protein sequence ID" value="RGK54661.1"/>
    <property type="molecule type" value="Genomic_DNA"/>
</dbReference>
<dbReference type="InterPro" id="IPR036770">
    <property type="entry name" value="Ankyrin_rpt-contain_sf"/>
</dbReference>
<dbReference type="Gene3D" id="1.25.40.20">
    <property type="entry name" value="Ankyrin repeat-containing domain"/>
    <property type="match status" value="1"/>
</dbReference>
<evidence type="ECO:0000256" key="2">
    <source>
        <dbReference type="PROSITE-ProRule" id="PRU00023"/>
    </source>
</evidence>
<evidence type="ECO:0000256" key="1">
    <source>
        <dbReference type="ARBA" id="ARBA00023121"/>
    </source>
</evidence>
<protein>
    <submittedName>
        <fullName evidence="3">Ankyrin repeat domain-containing protein</fullName>
    </submittedName>
</protein>
<evidence type="ECO:0000313" key="4">
    <source>
        <dbReference type="Proteomes" id="UP000261210"/>
    </source>
</evidence>
<keyword evidence="2" id="KW-0040">ANK repeat</keyword>
<comment type="caution">
    <text evidence="3">The sequence shown here is derived from an EMBL/GenBank/DDBJ whole genome shotgun (WGS) entry which is preliminary data.</text>
</comment>
<feature type="repeat" description="ANK" evidence="2">
    <location>
        <begin position="106"/>
        <end position="140"/>
    </location>
</feature>
<dbReference type="InterPro" id="IPR002110">
    <property type="entry name" value="Ankyrin_rpt"/>
</dbReference>
<feature type="repeat" description="ANK" evidence="2">
    <location>
        <begin position="73"/>
        <end position="105"/>
    </location>
</feature>
<dbReference type="AlphaFoldDB" id="A0A3E4MY11"/>
<accession>A0A3E4MY11</accession>
<reference evidence="3 4" key="1">
    <citation type="submission" date="2018-08" db="EMBL/GenBank/DDBJ databases">
        <title>A genome reference for cultivated species of the human gut microbiota.</title>
        <authorList>
            <person name="Zou Y."/>
            <person name="Xue W."/>
            <person name="Luo G."/>
        </authorList>
    </citation>
    <scope>NUCLEOTIDE SEQUENCE [LARGE SCALE GENOMIC DNA]</scope>
    <source>
        <strain evidence="3 4">TF10-34</strain>
    </source>
</reference>
<dbReference type="Proteomes" id="UP000261210">
    <property type="component" value="Unassembled WGS sequence"/>
</dbReference>
<evidence type="ECO:0000313" key="3">
    <source>
        <dbReference type="EMBL" id="RGK54661.1"/>
    </source>
</evidence>
<dbReference type="Pfam" id="PF12796">
    <property type="entry name" value="Ank_2"/>
    <property type="match status" value="1"/>
</dbReference>
<dbReference type="RefSeq" id="WP_008763874.1">
    <property type="nucleotide sequence ID" value="NZ_JBCOER010000117.1"/>
</dbReference>
<gene>
    <name evidence="3" type="ORF">DXD03_23735</name>
</gene>
<dbReference type="SMART" id="SM00248">
    <property type="entry name" value="ANK"/>
    <property type="match status" value="3"/>
</dbReference>
<dbReference type="PROSITE" id="PS50297">
    <property type="entry name" value="ANK_REP_REGION"/>
    <property type="match status" value="2"/>
</dbReference>
<dbReference type="SUPFAM" id="SSF48403">
    <property type="entry name" value="Ankyrin repeat"/>
    <property type="match status" value="1"/>
</dbReference>
<proteinExistence type="predicted"/>
<dbReference type="GO" id="GO:0000062">
    <property type="term" value="F:fatty-acyl-CoA binding"/>
    <property type="evidence" value="ECO:0007669"/>
    <property type="project" value="TreeGrafter"/>
</dbReference>